<dbReference type="PANTHER" id="PTHR30572:SF4">
    <property type="entry name" value="ABC TRANSPORTER PERMEASE YTRF"/>
    <property type="match status" value="1"/>
</dbReference>
<comment type="similarity">
    <text evidence="6">Belongs to the ABC-4 integral membrane protein family.</text>
</comment>
<evidence type="ECO:0000313" key="11">
    <source>
        <dbReference type="Proteomes" id="UP000502996"/>
    </source>
</evidence>
<accession>A0A6G6WGX1</accession>
<dbReference type="InterPro" id="IPR050250">
    <property type="entry name" value="Macrolide_Exporter_MacB"/>
</dbReference>
<evidence type="ECO:0000313" key="10">
    <source>
        <dbReference type="EMBL" id="QIG44459.1"/>
    </source>
</evidence>
<dbReference type="AlphaFoldDB" id="A0A6G6WGX1"/>
<evidence type="ECO:0000256" key="6">
    <source>
        <dbReference type="ARBA" id="ARBA00038076"/>
    </source>
</evidence>
<evidence type="ECO:0000256" key="5">
    <source>
        <dbReference type="ARBA" id="ARBA00023136"/>
    </source>
</evidence>
<dbReference type="Pfam" id="PF02687">
    <property type="entry name" value="FtsX"/>
    <property type="match status" value="2"/>
</dbReference>
<dbReference type="Pfam" id="PF12704">
    <property type="entry name" value="MacB_PCD"/>
    <property type="match status" value="2"/>
</dbReference>
<dbReference type="GO" id="GO:0022857">
    <property type="term" value="F:transmembrane transporter activity"/>
    <property type="evidence" value="ECO:0007669"/>
    <property type="project" value="TreeGrafter"/>
</dbReference>
<feature type="domain" description="ABC3 transporter permease C-terminal" evidence="8">
    <location>
        <begin position="276"/>
        <end position="396"/>
    </location>
</feature>
<keyword evidence="11" id="KW-1185">Reference proteome</keyword>
<feature type="transmembrane region" description="Helical" evidence="7">
    <location>
        <begin position="371"/>
        <end position="389"/>
    </location>
</feature>
<feature type="domain" description="ABC3 transporter permease C-terminal" evidence="8">
    <location>
        <begin position="727"/>
        <end position="843"/>
    </location>
</feature>
<dbReference type="Proteomes" id="UP000502996">
    <property type="component" value="Chromosome"/>
</dbReference>
<feature type="transmembrane region" description="Helical" evidence="7">
    <location>
        <begin position="500"/>
        <end position="519"/>
    </location>
</feature>
<dbReference type="InterPro" id="IPR003838">
    <property type="entry name" value="ABC3_permease_C"/>
</dbReference>
<sequence length="851" mass="89045">MIRASLKSLLARRVRLLLSTFAIVLGVAFVTGILMFSDTLERSFTALFSSRVGDVVVRPTGTDVAQAGLTGTTQTVPASLQQTLEQLPGAARVDGRIDANGVYVVGTDGKVVGGSGPPALGANWNDAPAGHGIESLTLLEGHAPLGPDEVVIDETTAQQAGYEIGDEVSIVTATQSLDVHPELVGLVGFREGGSLNGATYAAFDTPTAQQLFLKGQDAYSTFWVTAEDGVSQARLAQEANAALPDGTEAVTGDKAADEAAGPLLDGIDFLTTMVLIFAAIALVVSTFIIVNTFSILVAQRSRELALLRALGATKRQVIRSVQLEAFVVGVVGATAGLGLGVVLATGIRSLVGALGLDLAEQPLVLQARTPVAAYAIGIVVTMVAAYLPARRTGRIAPVQALRDDVALPESSIQRRLVLGIALIVLGIPLVGVGLFVDGAPHNGWWVGGGVLAVLLGVTAASPVIGRPFLRATAAADARLFGPIGRLAGQNSLRNPRRTTATASALMIGLTLAFTVAILGSSAKASVDKTVRENFIGDFIVSSAFGRGFSSTITERLADVQGVDKVLGERFGFGLYRGKTSDGIGLVATQADRIRDFDLTTTSGSLADFADGTVLLKEDWAREHSLRAGDTFDITVPTGKQQWTVAGIVEDSPLVFGPVLTTTGTLLASGFPDEDNYVVVFGQPGATGLQQRLDQVVEDLPVVTVKDEQAFAAEQRAPIDRIITIIYVLLVFAVVIAILGIINTLALSVIERTREIGLLRAIGVSRRQLRTMIRLESVVIAVLGAVLGVLLGIAFGVTLMYALRDQGLEVIHIPVGQLLLFLVLALVIGVLAAVLPARRAARLDVLRAIATD</sequence>
<gene>
    <name evidence="10" type="ORF">G5V58_18230</name>
</gene>
<evidence type="ECO:0000259" key="8">
    <source>
        <dbReference type="Pfam" id="PF02687"/>
    </source>
</evidence>
<evidence type="ECO:0000256" key="2">
    <source>
        <dbReference type="ARBA" id="ARBA00022475"/>
    </source>
</evidence>
<evidence type="ECO:0000256" key="1">
    <source>
        <dbReference type="ARBA" id="ARBA00004651"/>
    </source>
</evidence>
<feature type="transmembrane region" description="Helical" evidence="7">
    <location>
        <begin position="16"/>
        <end position="36"/>
    </location>
</feature>
<keyword evidence="4 7" id="KW-1133">Transmembrane helix</keyword>
<feature type="transmembrane region" description="Helical" evidence="7">
    <location>
        <begin position="416"/>
        <end position="436"/>
    </location>
</feature>
<feature type="domain" description="MacB-like periplasmic core" evidence="9">
    <location>
        <begin position="17"/>
        <end position="241"/>
    </location>
</feature>
<dbReference type="InterPro" id="IPR025857">
    <property type="entry name" value="MacB_PCD"/>
</dbReference>
<reference evidence="10 11" key="1">
    <citation type="submission" date="2020-02" db="EMBL/GenBank/DDBJ databases">
        <title>Full genome sequence of Nocardioides sp. R-3366.</title>
        <authorList>
            <person name="Im W.-T."/>
        </authorList>
    </citation>
    <scope>NUCLEOTIDE SEQUENCE [LARGE SCALE GENOMIC DNA]</scope>
    <source>
        <strain evidence="10 11">R-3366</strain>
    </source>
</reference>
<feature type="transmembrane region" description="Helical" evidence="7">
    <location>
        <begin position="814"/>
        <end position="836"/>
    </location>
</feature>
<dbReference type="EMBL" id="CP049257">
    <property type="protein sequence ID" value="QIG44459.1"/>
    <property type="molecule type" value="Genomic_DNA"/>
</dbReference>
<feature type="domain" description="MacB-like periplasmic core" evidence="9">
    <location>
        <begin position="498"/>
        <end position="692"/>
    </location>
</feature>
<evidence type="ECO:0000256" key="3">
    <source>
        <dbReference type="ARBA" id="ARBA00022692"/>
    </source>
</evidence>
<evidence type="ECO:0000256" key="7">
    <source>
        <dbReference type="SAM" id="Phobius"/>
    </source>
</evidence>
<keyword evidence="3 7" id="KW-0812">Transmembrane</keyword>
<evidence type="ECO:0000256" key="4">
    <source>
        <dbReference type="ARBA" id="ARBA00022989"/>
    </source>
</evidence>
<keyword evidence="5 7" id="KW-0472">Membrane</keyword>
<feature type="transmembrane region" description="Helical" evidence="7">
    <location>
        <begin position="273"/>
        <end position="298"/>
    </location>
</feature>
<feature type="transmembrane region" description="Helical" evidence="7">
    <location>
        <begin position="325"/>
        <end position="351"/>
    </location>
</feature>
<organism evidence="10 11">
    <name type="scientific">Nocardioides anomalus</name>
    <dbReference type="NCBI Taxonomy" id="2712223"/>
    <lineage>
        <taxon>Bacteria</taxon>
        <taxon>Bacillati</taxon>
        <taxon>Actinomycetota</taxon>
        <taxon>Actinomycetes</taxon>
        <taxon>Propionibacteriales</taxon>
        <taxon>Nocardioidaceae</taxon>
        <taxon>Nocardioides</taxon>
    </lineage>
</organism>
<dbReference type="RefSeq" id="WP_165235922.1">
    <property type="nucleotide sequence ID" value="NZ_CP049257.1"/>
</dbReference>
<protein>
    <submittedName>
        <fullName evidence="10">ABC transporter permease</fullName>
    </submittedName>
</protein>
<name>A0A6G6WGX1_9ACTN</name>
<dbReference type="PANTHER" id="PTHR30572">
    <property type="entry name" value="MEMBRANE COMPONENT OF TRANSPORTER-RELATED"/>
    <property type="match status" value="1"/>
</dbReference>
<feature type="transmembrane region" description="Helical" evidence="7">
    <location>
        <begin position="774"/>
        <end position="802"/>
    </location>
</feature>
<dbReference type="GO" id="GO:0005886">
    <property type="term" value="C:plasma membrane"/>
    <property type="evidence" value="ECO:0007669"/>
    <property type="project" value="UniProtKB-SubCell"/>
</dbReference>
<keyword evidence="2" id="KW-1003">Cell membrane</keyword>
<evidence type="ECO:0000259" key="9">
    <source>
        <dbReference type="Pfam" id="PF12704"/>
    </source>
</evidence>
<proteinExistence type="inferred from homology"/>
<feature type="transmembrane region" description="Helical" evidence="7">
    <location>
        <begin position="724"/>
        <end position="749"/>
    </location>
</feature>
<dbReference type="KEGG" id="nano:G5V58_18230"/>
<comment type="subcellular location">
    <subcellularLocation>
        <location evidence="1">Cell membrane</location>
        <topology evidence="1">Multi-pass membrane protein</topology>
    </subcellularLocation>
</comment>
<feature type="transmembrane region" description="Helical" evidence="7">
    <location>
        <begin position="442"/>
        <end position="464"/>
    </location>
</feature>